<gene>
    <name evidence="1" type="ORF">CEE55_02355</name>
</gene>
<organism evidence="1 2">
    <name type="scientific">Stenotrophomonas pavanii</name>
    <dbReference type="NCBI Taxonomy" id="487698"/>
    <lineage>
        <taxon>Bacteria</taxon>
        <taxon>Pseudomonadati</taxon>
        <taxon>Pseudomonadota</taxon>
        <taxon>Gammaproteobacteria</taxon>
        <taxon>Lysobacterales</taxon>
        <taxon>Lysobacteraceae</taxon>
        <taxon>Stenotrophomonas</taxon>
    </lineage>
</organism>
<protein>
    <submittedName>
        <fullName evidence="1">DUF1064 domain-containing protein</fullName>
    </submittedName>
</protein>
<dbReference type="Proteomes" id="UP000197904">
    <property type="component" value="Unassembled WGS sequence"/>
</dbReference>
<evidence type="ECO:0000313" key="2">
    <source>
        <dbReference type="Proteomes" id="UP000197904"/>
    </source>
</evidence>
<evidence type="ECO:0000313" key="1">
    <source>
        <dbReference type="EMBL" id="OWR35327.1"/>
    </source>
</evidence>
<reference evidence="1 2" key="1">
    <citation type="submission" date="2017-06" db="EMBL/GenBank/DDBJ databases">
        <authorList>
            <person name="Kim H.J."/>
            <person name="Triplett B.A."/>
        </authorList>
    </citation>
    <scope>NUCLEOTIDE SEQUENCE [LARGE SCALE GENOMIC DNA]</scope>
    <source>
        <strain evidence="1 2">S18795</strain>
    </source>
</reference>
<accession>A0A2D0AP52</accession>
<name>A0A2D0AP52_9GAMM</name>
<dbReference type="AlphaFoldDB" id="A0A2D0AP52"/>
<dbReference type="Gene3D" id="3.40.91.30">
    <property type="match status" value="1"/>
</dbReference>
<sequence length="103" mass="12198">MNKTEARYAQYLDALKTAGEVDWWAFESVKLRLAKRAWFTVDFVVRYVDGHIELHEVKGRKGERYWAEEDAKLKVKFAAESFPFWRVKVVWPGAGGVWREELF</sequence>
<dbReference type="EMBL" id="NIXP01000011">
    <property type="protein sequence ID" value="OWR35327.1"/>
    <property type="molecule type" value="Genomic_DNA"/>
</dbReference>
<comment type="caution">
    <text evidence="1">The sequence shown here is derived from an EMBL/GenBank/DDBJ whole genome shotgun (WGS) entry which is preliminary data.</text>
</comment>
<proteinExistence type="predicted"/>